<dbReference type="InterPro" id="IPR013815">
    <property type="entry name" value="ATP_grasp_subdomain_1"/>
</dbReference>
<evidence type="ECO:0000256" key="1">
    <source>
        <dbReference type="ARBA" id="ARBA00022532"/>
    </source>
</evidence>
<keyword evidence="2" id="KW-0436">Ligase</keyword>
<keyword evidence="6" id="KW-0808">Transferase</keyword>
<dbReference type="GO" id="GO:0016747">
    <property type="term" value="F:acyltransferase activity, transferring groups other than amino-acyl groups"/>
    <property type="evidence" value="ECO:0007669"/>
    <property type="project" value="InterPro"/>
</dbReference>
<evidence type="ECO:0000256" key="3">
    <source>
        <dbReference type="ARBA" id="ARBA00022741"/>
    </source>
</evidence>
<keyword evidence="3" id="KW-0547">Nucleotide-binding</keyword>
<dbReference type="Pfam" id="PF13607">
    <property type="entry name" value="Succ_CoA_lig"/>
    <property type="match status" value="1"/>
</dbReference>
<evidence type="ECO:0000313" key="6">
    <source>
        <dbReference type="EMBL" id="APR53956.1"/>
    </source>
</evidence>
<dbReference type="PANTHER" id="PTHR43334">
    <property type="entry name" value="ACETATE--COA LIGASE [ADP-FORMING]"/>
    <property type="match status" value="1"/>
</dbReference>
<dbReference type="InterPro" id="IPR003781">
    <property type="entry name" value="CoA-bd"/>
</dbReference>
<reference evidence="8" key="2">
    <citation type="submission" date="2016-12" db="EMBL/GenBank/DDBJ databases">
        <title>Whole genome sequencing of Sphingomonas sp. ABOJV.</title>
        <authorList>
            <person name="Conlan S."/>
            <person name="Thomas P.J."/>
            <person name="Mullikin J."/>
            <person name="Palmore T.N."/>
            <person name="Frank K.M."/>
            <person name="Segre J.A."/>
        </authorList>
    </citation>
    <scope>NUCLEOTIDE SEQUENCE [LARGE SCALE GENOMIC DNA]</scope>
    <source>
        <strain evidence="8">ABOJV</strain>
    </source>
</reference>
<evidence type="ECO:0000313" key="7">
    <source>
        <dbReference type="EMBL" id="RSV03442.1"/>
    </source>
</evidence>
<dbReference type="InterPro" id="IPR051538">
    <property type="entry name" value="Acyl-CoA_Synth/Transferase"/>
</dbReference>
<dbReference type="Proteomes" id="UP000286681">
    <property type="component" value="Unassembled WGS sequence"/>
</dbReference>
<dbReference type="Gene3D" id="3.40.50.720">
    <property type="entry name" value="NAD(P)-binding Rossmann-like Domain"/>
    <property type="match status" value="1"/>
</dbReference>
<dbReference type="Pfam" id="PF13549">
    <property type="entry name" value="ATP-grasp_5"/>
    <property type="match status" value="1"/>
</dbReference>
<dbReference type="SUPFAM" id="SSF55729">
    <property type="entry name" value="Acyl-CoA N-acyltransferases (Nat)"/>
    <property type="match status" value="1"/>
</dbReference>
<dbReference type="EMBL" id="QQWO01000007">
    <property type="protein sequence ID" value="RSV03442.1"/>
    <property type="molecule type" value="Genomic_DNA"/>
</dbReference>
<accession>A0A1L6JDF3</accession>
<dbReference type="Pfam" id="PF00583">
    <property type="entry name" value="Acetyltransf_1"/>
    <property type="match status" value="1"/>
</dbReference>
<dbReference type="KEGG" id="skr:BRX40_17450"/>
<dbReference type="STRING" id="93064.BRX40_17450"/>
<dbReference type="GO" id="GO:0043758">
    <property type="term" value="F:acetate-CoA ligase (ADP-forming) activity"/>
    <property type="evidence" value="ECO:0007669"/>
    <property type="project" value="InterPro"/>
</dbReference>
<evidence type="ECO:0000256" key="4">
    <source>
        <dbReference type="ARBA" id="ARBA00022840"/>
    </source>
</evidence>
<dbReference type="AlphaFoldDB" id="A0A1L6JDF3"/>
<keyword evidence="1" id="KW-0816">Tricarboxylic acid cycle</keyword>
<dbReference type="CDD" id="cd04301">
    <property type="entry name" value="NAT_SF"/>
    <property type="match status" value="1"/>
</dbReference>
<protein>
    <submittedName>
        <fullName evidence="6">GNAT family N-acetyltransferase</fullName>
    </submittedName>
</protein>
<dbReference type="SMART" id="SM00881">
    <property type="entry name" value="CoA_binding"/>
    <property type="match status" value="1"/>
</dbReference>
<evidence type="ECO:0000259" key="5">
    <source>
        <dbReference type="PROSITE" id="PS51186"/>
    </source>
</evidence>
<dbReference type="Gene3D" id="3.40.630.30">
    <property type="match status" value="1"/>
</dbReference>
<feature type="domain" description="N-acetyltransferase" evidence="5">
    <location>
        <begin position="731"/>
        <end position="885"/>
    </location>
</feature>
<dbReference type="RefSeq" id="WP_075152468.1">
    <property type="nucleotide sequence ID" value="NZ_CP018820.1"/>
</dbReference>
<reference evidence="6" key="1">
    <citation type="submission" date="2016-12" db="EMBL/GenBank/DDBJ databases">
        <title>Whole genome sequencing of Sphingomonas koreensis.</title>
        <authorList>
            <person name="Conlan S."/>
            <person name="Thomas P.J."/>
            <person name="Mullikin J."/>
            <person name="Palmore T.N."/>
            <person name="Frank K.M."/>
            <person name="Segre J.A."/>
        </authorList>
    </citation>
    <scope>NUCLEOTIDE SEQUENCE</scope>
    <source>
        <strain evidence="6">ABOJV</strain>
    </source>
</reference>
<dbReference type="EMBL" id="CP018820">
    <property type="protein sequence ID" value="APR53956.1"/>
    <property type="molecule type" value="Genomic_DNA"/>
</dbReference>
<keyword evidence="4" id="KW-0067">ATP-binding</keyword>
<dbReference type="GO" id="GO:0005524">
    <property type="term" value="F:ATP binding"/>
    <property type="evidence" value="ECO:0007669"/>
    <property type="project" value="UniProtKB-KW"/>
</dbReference>
<name>A0A1L6JDF3_9SPHN</name>
<dbReference type="Pfam" id="PF13380">
    <property type="entry name" value="CoA_binding_2"/>
    <property type="match status" value="1"/>
</dbReference>
<dbReference type="OrthoDB" id="9807426at2"/>
<evidence type="ECO:0000256" key="2">
    <source>
        <dbReference type="ARBA" id="ARBA00022598"/>
    </source>
</evidence>
<dbReference type="GeneID" id="44134344"/>
<dbReference type="Gene3D" id="3.40.50.261">
    <property type="entry name" value="Succinyl-CoA synthetase domains"/>
    <property type="match status" value="2"/>
</dbReference>
<dbReference type="Proteomes" id="UP000185161">
    <property type="component" value="Chromosome"/>
</dbReference>
<dbReference type="Gene3D" id="3.30.1490.20">
    <property type="entry name" value="ATP-grasp fold, A domain"/>
    <property type="match status" value="1"/>
</dbReference>
<keyword evidence="8" id="KW-1185">Reference proteome</keyword>
<dbReference type="InterPro" id="IPR016102">
    <property type="entry name" value="Succinyl-CoA_synth-like"/>
</dbReference>
<evidence type="ECO:0000313" key="9">
    <source>
        <dbReference type="Proteomes" id="UP000286681"/>
    </source>
</evidence>
<dbReference type="PANTHER" id="PTHR43334:SF1">
    <property type="entry name" value="3-HYDROXYPROPIONATE--COA LIGASE [ADP-FORMING]"/>
    <property type="match status" value="1"/>
</dbReference>
<dbReference type="GO" id="GO:0006099">
    <property type="term" value="P:tricarboxylic acid cycle"/>
    <property type="evidence" value="ECO:0007669"/>
    <property type="project" value="UniProtKB-KW"/>
</dbReference>
<sequence>MTIRNLDKLLQPRSVAIVGASSRAGTLGQRVLENMLDGAFDGPVFTVNPKQVELDGDWWVPSVTDLPVAPDLAIIVTPASTVPDIIAELGAKGTRLAIVISSGFHEPALRQAILDAAQPHLLRIIGPNCLGVMMPHARVNGSFAQAAPRPGGLALVSQSGALVTSMIDWANERDVGFSGIVSLGDAADADFGDLIDLFAADPKTDAIALYIESISDPAKFISAARAAARIKPVIALKAGRTEAADRAALTHTGAITGAYDVHLTAFRRAGIVTVETLTELFDATQVLARRQPFRGDSLAIVTNGGGAGVLAADAVQRVGGRLAQFAPKTIAELDATLPRGWSRANPVDVVGDARAERFVAGLEAAAADPNADAILIMHCPTALAAGTEIARAIVDQVGRNDFPRHKPVLACWMGPHNADAARPIFAGTGIPVFDNLDDAVRGFGYLIAARAARELLMRAPARLGMAVRDRAKAMAVIRGARLDRRTTLTATEAKTILEAFGVPIQHGRFAQTAGAIWAACALIDPPYAVKIVSHELTHKSDVGGVALDLHDAASAVHAAEAMARRIAQEHPSARLLGFEVEPMADLQGKHELLVGMSDDPTFGPVLAVGAGGKAVEVIHDRALGLPPLDDALARDMIAGTRVARLLAGYRDEPAADIDALVQVLNAVARIAAELPDIAELDINPLLLDQNGALALDARMRITEQPAQSRMVIRPVPAEWAADLTTREGVALHVRPVMPDDEPRLAEFFGQVSPEDLRFRFLSAIHEVGHERLAAMTQIDYRRAMHFLAFAGDELVASAFLVSDPDRARAEVAISVRTGWKRKGVSWTLMQHVLRYAEAEGIGSVESLESSENHAALQLEREMGFTTTPCPDSPTETLVRKVLRQPEPVS</sequence>
<dbReference type="SUPFAM" id="SSF52210">
    <property type="entry name" value="Succinyl-CoA synthetase domains"/>
    <property type="match status" value="2"/>
</dbReference>
<proteinExistence type="predicted"/>
<evidence type="ECO:0000313" key="8">
    <source>
        <dbReference type="Proteomes" id="UP000185161"/>
    </source>
</evidence>
<dbReference type="Gene3D" id="3.30.470.20">
    <property type="entry name" value="ATP-grasp fold, B domain"/>
    <property type="match status" value="1"/>
</dbReference>
<dbReference type="SUPFAM" id="SSF56059">
    <property type="entry name" value="Glutathione synthetase ATP-binding domain-like"/>
    <property type="match status" value="1"/>
</dbReference>
<dbReference type="InterPro" id="IPR043938">
    <property type="entry name" value="Ligase_CoA_dom"/>
</dbReference>
<dbReference type="InterPro" id="IPR000182">
    <property type="entry name" value="GNAT_dom"/>
</dbReference>
<dbReference type="InterPro" id="IPR032875">
    <property type="entry name" value="Succ_CoA_lig_flav_dom"/>
</dbReference>
<dbReference type="PROSITE" id="PS51186">
    <property type="entry name" value="GNAT"/>
    <property type="match status" value="1"/>
</dbReference>
<gene>
    <name evidence="6" type="ORF">BRX40_17450</name>
    <name evidence="7" type="ORF">CA257_09450</name>
</gene>
<reference evidence="7 9" key="3">
    <citation type="submission" date="2018-07" db="EMBL/GenBank/DDBJ databases">
        <title>Genomic and Epidemiologic Investigation of an Indolent Hospital Outbreak.</title>
        <authorList>
            <person name="Johnson R.C."/>
            <person name="Deming C."/>
            <person name="Conlan S."/>
            <person name="Zellmer C.J."/>
            <person name="Michelin A.V."/>
            <person name="Lee-Lin S."/>
            <person name="Thomas P.J."/>
            <person name="Park M."/>
            <person name="Weingarten R.A."/>
            <person name="Less J."/>
            <person name="Dekker J.P."/>
            <person name="Frank K.M."/>
            <person name="Musser K.A."/>
            <person name="Mcquiston J.R."/>
            <person name="Henderson D.K."/>
            <person name="Lau A.F."/>
            <person name="Palmore T.N."/>
            <person name="Segre J.A."/>
        </authorList>
    </citation>
    <scope>NUCLEOTIDE SEQUENCE [LARGE SCALE GENOMIC DNA]</scope>
    <source>
        <strain evidence="7 9">SK-NIH.Env10_0317</strain>
    </source>
</reference>
<dbReference type="InterPro" id="IPR016181">
    <property type="entry name" value="Acyl_CoA_acyltransferase"/>
</dbReference>
<dbReference type="SUPFAM" id="SSF51735">
    <property type="entry name" value="NAD(P)-binding Rossmann-fold domains"/>
    <property type="match status" value="1"/>
</dbReference>
<dbReference type="InterPro" id="IPR036291">
    <property type="entry name" value="NAD(P)-bd_dom_sf"/>
</dbReference>
<dbReference type="Pfam" id="PF19045">
    <property type="entry name" value="Ligase_CoA_2"/>
    <property type="match status" value="1"/>
</dbReference>
<organism evidence="6 8">
    <name type="scientific">Sphingomonas koreensis</name>
    <dbReference type="NCBI Taxonomy" id="93064"/>
    <lineage>
        <taxon>Bacteria</taxon>
        <taxon>Pseudomonadati</taxon>
        <taxon>Pseudomonadota</taxon>
        <taxon>Alphaproteobacteria</taxon>
        <taxon>Sphingomonadales</taxon>
        <taxon>Sphingomonadaceae</taxon>
        <taxon>Sphingomonas</taxon>
    </lineage>
</organism>